<evidence type="ECO:0000256" key="1">
    <source>
        <dbReference type="ARBA" id="ARBA00004141"/>
    </source>
</evidence>
<dbReference type="Proteomes" id="UP000270185">
    <property type="component" value="Chromosome"/>
</dbReference>
<comment type="subcellular location">
    <subcellularLocation>
        <location evidence="1">Membrane</location>
        <topology evidence="1">Multi-pass membrane protein</topology>
    </subcellularLocation>
</comment>
<evidence type="ECO:0000313" key="9">
    <source>
        <dbReference type="Proteomes" id="UP000270185"/>
    </source>
</evidence>
<dbReference type="OrthoDB" id="9786183at2"/>
<sequence>MSNIILLFLCLFLGFFLRKTKLFPENGHLALNSFVINISLSALSLYYIPKITLNLQVIFPVMVPWINIGLAILFFILLGKKMNWSKTLIGALIMCAGFGNTSFVGIPVIQSLYGESGLKTVMLVDQPGSFVALSTLGITIASFYSGEKIAVSEIIKKILKFPPFIAFCVAVLLNIFNVNIPLQIDDVFAKLGATTVPLALVSVGSQLRWQKLDHDAKPLFWALLFKLILFPAVIFILYFLILKQSGEMIEVAFLESAMGPMVTAAIIAAAHKLEPKLCNLILGVGIPLSFVTLAFWYIVMKYSGMLGM</sequence>
<accession>A0A3G8XGV2</accession>
<dbReference type="GO" id="GO:0016020">
    <property type="term" value="C:membrane"/>
    <property type="evidence" value="ECO:0007669"/>
    <property type="project" value="UniProtKB-SubCell"/>
</dbReference>
<keyword evidence="2" id="KW-0813">Transport</keyword>
<name>A0A3G8XGV2_9FLAO</name>
<feature type="transmembrane region" description="Helical" evidence="7">
    <location>
        <begin position="248"/>
        <end position="270"/>
    </location>
</feature>
<dbReference type="EMBL" id="CP034159">
    <property type="protein sequence ID" value="AZI32610.1"/>
    <property type="molecule type" value="Genomic_DNA"/>
</dbReference>
<proteinExistence type="predicted"/>
<feature type="transmembrane region" description="Helical" evidence="7">
    <location>
        <begin position="219"/>
        <end position="242"/>
    </location>
</feature>
<feature type="transmembrane region" description="Helical" evidence="7">
    <location>
        <begin position="129"/>
        <end position="146"/>
    </location>
</feature>
<keyword evidence="3" id="KW-1003">Cell membrane</keyword>
<reference evidence="9" key="1">
    <citation type="submission" date="2018-11" db="EMBL/GenBank/DDBJ databases">
        <title>Proposal to divide the Flavobacteriaceae and reorganize its genera based on Amino Acid Identity values calculated from whole genome sequences.</title>
        <authorList>
            <person name="Nicholson A.C."/>
            <person name="Gulvik C.A."/>
            <person name="Whitney A.M."/>
            <person name="Humrighouse B.W."/>
            <person name="Bell M."/>
            <person name="Holmes B."/>
            <person name="Steigerwalt A.G."/>
            <person name="Villarma A."/>
            <person name="Sheth M."/>
            <person name="Batra D."/>
            <person name="Pryor J."/>
            <person name="Bernardet J.-F."/>
            <person name="Hugo C."/>
            <person name="Kampfer P."/>
            <person name="Newman J.D."/>
            <person name="McQuiston J.R."/>
        </authorList>
    </citation>
    <scope>NUCLEOTIDE SEQUENCE [LARGE SCALE GENOMIC DNA]</scope>
    <source>
        <strain evidence="9">G0081</strain>
    </source>
</reference>
<evidence type="ECO:0000313" key="8">
    <source>
        <dbReference type="EMBL" id="AZI32610.1"/>
    </source>
</evidence>
<keyword evidence="9" id="KW-1185">Reference proteome</keyword>
<evidence type="ECO:0000256" key="3">
    <source>
        <dbReference type="ARBA" id="ARBA00022475"/>
    </source>
</evidence>
<evidence type="ECO:0000256" key="7">
    <source>
        <dbReference type="SAM" id="Phobius"/>
    </source>
</evidence>
<evidence type="ECO:0000256" key="6">
    <source>
        <dbReference type="ARBA" id="ARBA00023136"/>
    </source>
</evidence>
<keyword evidence="4 7" id="KW-0812">Transmembrane</keyword>
<feature type="transmembrane region" description="Helical" evidence="7">
    <location>
        <begin position="277"/>
        <end position="299"/>
    </location>
</feature>
<dbReference type="PANTHER" id="PTHR36838:SF1">
    <property type="entry name" value="SLR1864 PROTEIN"/>
    <property type="match status" value="1"/>
</dbReference>
<keyword evidence="5 7" id="KW-1133">Transmembrane helix</keyword>
<feature type="transmembrane region" description="Helical" evidence="7">
    <location>
        <begin position="57"/>
        <end position="77"/>
    </location>
</feature>
<dbReference type="AlphaFoldDB" id="A0A3G8XGV2"/>
<dbReference type="RefSeq" id="WP_125023277.1">
    <property type="nucleotide sequence ID" value="NZ_CP034159.1"/>
</dbReference>
<dbReference type="Pfam" id="PF03547">
    <property type="entry name" value="Mem_trans"/>
    <property type="match status" value="1"/>
</dbReference>
<evidence type="ECO:0000256" key="2">
    <source>
        <dbReference type="ARBA" id="ARBA00022448"/>
    </source>
</evidence>
<evidence type="ECO:0000256" key="5">
    <source>
        <dbReference type="ARBA" id="ARBA00022989"/>
    </source>
</evidence>
<dbReference type="PANTHER" id="PTHR36838">
    <property type="entry name" value="AUXIN EFFLUX CARRIER FAMILY PROTEIN"/>
    <property type="match status" value="1"/>
</dbReference>
<protein>
    <submittedName>
        <fullName evidence="8">AEC family transporter</fullName>
    </submittedName>
</protein>
<dbReference type="KEGG" id="ccas:EIB73_05135"/>
<feature type="transmembrane region" description="Helical" evidence="7">
    <location>
        <begin position="89"/>
        <end position="109"/>
    </location>
</feature>
<gene>
    <name evidence="8" type="ORF">EIB73_05135</name>
</gene>
<organism evidence="8 9">
    <name type="scientific">Kaistella carnis</name>
    <dbReference type="NCBI Taxonomy" id="1241979"/>
    <lineage>
        <taxon>Bacteria</taxon>
        <taxon>Pseudomonadati</taxon>
        <taxon>Bacteroidota</taxon>
        <taxon>Flavobacteriia</taxon>
        <taxon>Flavobacteriales</taxon>
        <taxon>Weeksellaceae</taxon>
        <taxon>Chryseobacterium group</taxon>
        <taxon>Kaistella</taxon>
    </lineage>
</organism>
<keyword evidence="6 7" id="KW-0472">Membrane</keyword>
<feature type="transmembrane region" description="Helical" evidence="7">
    <location>
        <begin position="158"/>
        <end position="176"/>
    </location>
</feature>
<dbReference type="GO" id="GO:0055085">
    <property type="term" value="P:transmembrane transport"/>
    <property type="evidence" value="ECO:0007669"/>
    <property type="project" value="InterPro"/>
</dbReference>
<evidence type="ECO:0000256" key="4">
    <source>
        <dbReference type="ARBA" id="ARBA00022692"/>
    </source>
</evidence>
<dbReference type="InterPro" id="IPR004776">
    <property type="entry name" value="Mem_transp_PIN-like"/>
</dbReference>